<gene>
    <name evidence="1" type="ORF">SCMC78_62650</name>
</gene>
<dbReference type="AlphaFoldDB" id="A0AB33KMU1"/>
<accession>A0AB33KMU1</accession>
<evidence type="ECO:0000313" key="1">
    <source>
        <dbReference type="EMBL" id="BFP56458.1"/>
    </source>
</evidence>
<sequence length="72" mass="7658">MLDTRVDGPQRLAGIGEHVRVSVPGARPRDQAIGLKPDKSLPCEAVVQTGRLGDVDEPHLAVSRVEGLNYGS</sequence>
<dbReference type="EMBL" id="AP035884">
    <property type="protein sequence ID" value="BFP56458.1"/>
    <property type="molecule type" value="Genomic_DNA"/>
</dbReference>
<name>A0AB33KMU1_9ACTN</name>
<reference evidence="1" key="1">
    <citation type="submission" date="2024-07" db="EMBL/GenBank/DDBJ databases">
        <title>Complete genome sequences of cellulolytic bacteria, Kitasatospora sp. CMC57 and Streptomyces sp. CMC78, isolated from Japanese agricultural soil.</title>
        <authorList>
            <person name="Hashimoto T."/>
            <person name="Ito M."/>
            <person name="Iwamoto M."/>
            <person name="Fukahori D."/>
            <person name="Shoda T."/>
            <person name="Sakoda M."/>
            <person name="Morohoshi T."/>
            <person name="Mitsuboshi M."/>
            <person name="Nishizawa T."/>
        </authorList>
    </citation>
    <scope>NUCLEOTIDE SEQUENCE</scope>
    <source>
        <strain evidence="1">CMC78</strain>
    </source>
</reference>
<dbReference type="KEGG" id="stcm:SCMC78_62650"/>
<proteinExistence type="predicted"/>
<organism evidence="1">
    <name type="scientific">Streptomyces sp. CMC78</name>
    <dbReference type="NCBI Taxonomy" id="3231512"/>
    <lineage>
        <taxon>Bacteria</taxon>
        <taxon>Bacillati</taxon>
        <taxon>Actinomycetota</taxon>
        <taxon>Actinomycetes</taxon>
        <taxon>Kitasatosporales</taxon>
        <taxon>Streptomycetaceae</taxon>
        <taxon>Streptomyces</taxon>
    </lineage>
</organism>
<protein>
    <submittedName>
        <fullName evidence="1">Uncharacterized protein</fullName>
    </submittedName>
</protein>